<evidence type="ECO:0000313" key="1">
    <source>
        <dbReference type="EMBL" id="NGO79385.1"/>
    </source>
</evidence>
<sequence length="760" mass="81538">MTELRLGKLKEAVDTWSSMVGKLQQLADGKAGGISASALAQQANGADWTGVNATVTRTFITNSSREFDHAAAEAKTIHGLLQDIHHDFAKHKTDLKTALADARAKNIRVHQDGSTEDAYVHSVGDGGNTDPVPQAELTAAAEKIGRILWEATETDRIAAKALRDIAKNKHGFDKGGPENLEAADKQQGKEAAAYWAKKIKEEDPGTWSDDELKRFNETLKNQRDNPGFTATLATRLSGEGTLEFWRELASPAGPPVEVDRAKMLAQVQDNLSMSLANATSSNAPGMDGWQREVIAAGDKQFPIREGLQGPYGYQIASSLMQKGKFDSDFLNDYGTSLIEFERKKGNDSVLGEPGDLWQTPFQLDYPPSDKPNDPVANFLDGLAHNPQAAVEFFDDSTSGKGLDEVNNLAYLSGAPEEGGGAVENPRKWPEGEDGKPAGYASLGHALESATLGYAYDDKTPEIPSLKGEDAIAAREERTALMGRVVDHYNTADQIDGQPGMRDSLARMASGHVDSLTYSVAGFGTSAKEAEMTGERVLFGLKENGLEDFGKNDSAFFLRALASDQDSYNTVSAAQQIYGSSIMAAQGDNQTDALDAGLYSVKVHGILDDGRFEAIGKEFQDDETAKNEELEKAAEWRNFAGSAVTGVAVGVGTALAVPTGGAALIAVPIAIETLGGAAETAWATNTMDWLEEREYDNSAESARGIAEAQRVGEHTATTPIMNYADSQGLSAHEKTLLEERAYNHYIQGKDLPDTDAARGHG</sequence>
<dbReference type="RefSeq" id="WP_165334830.1">
    <property type="nucleotide sequence ID" value="NZ_JAAKZW010000147.1"/>
</dbReference>
<dbReference type="AlphaFoldDB" id="A0A6G4XPA2"/>
<protein>
    <recommendedName>
        <fullName evidence="3">AG2 protein</fullName>
    </recommendedName>
</protein>
<reference evidence="1 2" key="1">
    <citation type="submission" date="2020-02" db="EMBL/GenBank/DDBJ databases">
        <title>Whole-genome analyses of novel actinobacteria.</title>
        <authorList>
            <person name="Sahin N."/>
            <person name="Tokatli A."/>
        </authorList>
    </citation>
    <scope>NUCLEOTIDE SEQUENCE [LARGE SCALE GENOMIC DNA]</scope>
    <source>
        <strain evidence="1 2">YC504</strain>
    </source>
</reference>
<evidence type="ECO:0008006" key="3">
    <source>
        <dbReference type="Google" id="ProtNLM"/>
    </source>
</evidence>
<evidence type="ECO:0000313" key="2">
    <source>
        <dbReference type="Proteomes" id="UP000481109"/>
    </source>
</evidence>
<comment type="caution">
    <text evidence="1">The sequence shown here is derived from an EMBL/GenBank/DDBJ whole genome shotgun (WGS) entry which is preliminary data.</text>
</comment>
<proteinExistence type="predicted"/>
<keyword evidence="2" id="KW-1185">Reference proteome</keyword>
<dbReference type="Proteomes" id="UP000481109">
    <property type="component" value="Unassembled WGS sequence"/>
</dbReference>
<organism evidence="1 2">
    <name type="scientific">Streptomyces mesophilus</name>
    <dbReference type="NCBI Taxonomy" id="1775132"/>
    <lineage>
        <taxon>Bacteria</taxon>
        <taxon>Bacillati</taxon>
        <taxon>Actinomycetota</taxon>
        <taxon>Actinomycetes</taxon>
        <taxon>Kitasatosporales</taxon>
        <taxon>Streptomycetaceae</taxon>
        <taxon>Streptomyces</taxon>
    </lineage>
</organism>
<dbReference type="EMBL" id="JAAKZW010000147">
    <property type="protein sequence ID" value="NGO79385.1"/>
    <property type="molecule type" value="Genomic_DNA"/>
</dbReference>
<accession>A0A6G4XPA2</accession>
<gene>
    <name evidence="1" type="ORF">G6045_27565</name>
</gene>
<name>A0A6G4XPA2_9ACTN</name>